<dbReference type="eggNOG" id="COG0673">
    <property type="taxonomic scope" value="Bacteria"/>
</dbReference>
<evidence type="ECO:0000259" key="1">
    <source>
        <dbReference type="Pfam" id="PF01408"/>
    </source>
</evidence>
<dbReference type="InterPro" id="IPR036291">
    <property type="entry name" value="NAD(P)-bd_dom_sf"/>
</dbReference>
<protein>
    <submittedName>
        <fullName evidence="3">Oxidoreductase domain protein</fullName>
    </submittedName>
</protein>
<accession>E8V171</accession>
<dbReference type="Gene3D" id="3.30.360.10">
    <property type="entry name" value="Dihydrodipicolinate Reductase, domain 2"/>
    <property type="match status" value="1"/>
</dbReference>
<dbReference type="STRING" id="401053.AciPR4_2641"/>
<dbReference type="InterPro" id="IPR043906">
    <property type="entry name" value="Gfo/Idh/MocA_OxRdtase_bact_C"/>
</dbReference>
<dbReference type="InterPro" id="IPR006311">
    <property type="entry name" value="TAT_signal"/>
</dbReference>
<dbReference type="HOGENOM" id="CLU_023194_24_0_0"/>
<dbReference type="SUPFAM" id="SSF55347">
    <property type="entry name" value="Glyceraldehyde-3-phosphate dehydrogenase-like, C-terminal domain"/>
    <property type="match status" value="1"/>
</dbReference>
<feature type="domain" description="Gfo/Idh/MocA-like oxidoreductase bacterial type C-terminal" evidence="2">
    <location>
        <begin position="216"/>
        <end position="332"/>
    </location>
</feature>
<dbReference type="EMBL" id="CP002467">
    <property type="protein sequence ID" value="ADV83419.1"/>
    <property type="molecule type" value="Genomic_DNA"/>
</dbReference>
<dbReference type="PANTHER" id="PTHR43818:SF5">
    <property type="entry name" value="OXIDOREDUCTASE FAMILY PROTEIN"/>
    <property type="match status" value="1"/>
</dbReference>
<evidence type="ECO:0000313" key="3">
    <source>
        <dbReference type="EMBL" id="ADV83419.1"/>
    </source>
</evidence>
<keyword evidence="4" id="KW-1185">Reference proteome</keyword>
<dbReference type="PROSITE" id="PS51318">
    <property type="entry name" value="TAT"/>
    <property type="match status" value="1"/>
</dbReference>
<dbReference type="Pfam" id="PF01408">
    <property type="entry name" value="GFO_IDH_MocA"/>
    <property type="match status" value="1"/>
</dbReference>
<reference evidence="3 4" key="1">
    <citation type="journal article" date="2012" name="Stand. Genomic Sci.">
        <title>Complete genome sequence of Terriglobus saanensis type strain SP1PR4(T), an Acidobacteria from tundra soil.</title>
        <authorList>
            <person name="Rawat S.R."/>
            <person name="Mannisto M.K."/>
            <person name="Starovoytov V."/>
            <person name="Goodwin L."/>
            <person name="Nolan M."/>
            <person name="Hauser L."/>
            <person name="Land M."/>
            <person name="Davenport K.W."/>
            <person name="Woyke T."/>
            <person name="Haggblom M.M."/>
        </authorList>
    </citation>
    <scope>NUCLEOTIDE SEQUENCE</scope>
    <source>
        <strain evidence="4">ATCC BAA-1853 / DSM 23119 / SP1PR4</strain>
    </source>
</reference>
<dbReference type="KEGG" id="tsa:AciPR4_2641"/>
<sequence>MSSSRRTFLKTSAAVAAVGFPTIVPSSVFGQNAPSNRIQIGAIGVGRISRGHDMPSVMQFTGVAGRDNRIIAVCDLDSKRVELGKKFVDDTYTNKLGREHRGTLGYANYKELLANKDIDAVLISTPDHQHARLAIESVHAGKDVYLQKPASLTIREGRAMVKGVEATDRILQIGSQQRSWKQFHRACELVRNGRIGTLKRVEVGLPGDPAGGSPTPMPVPARFDYDAWLGSTPSVPYTVDRVMPQSDFDRPGWLRCEQFGAGMITGWGAHHVDTAHWGMDTEHTGPIEIWGSAEFPHYTDEKPGLWNVHGSFKTYARYANGVEMTISGDFENGIKFYGDRGWIFVCRDGMSTPTASANDKPVKIDPLRASDPKILTSVIGPNEVHLYTSDEQHGNWLDCIHSRKAPTAPAEIGHRACSTCLIHHIAMKTKRHLHWDPKAEHFLNDEEANRMLSRPQRHPYELS</sequence>
<organism evidence="3 4">
    <name type="scientific">Terriglobus saanensis (strain ATCC BAA-1853 / DSM 23119 / SP1PR4)</name>
    <dbReference type="NCBI Taxonomy" id="401053"/>
    <lineage>
        <taxon>Bacteria</taxon>
        <taxon>Pseudomonadati</taxon>
        <taxon>Acidobacteriota</taxon>
        <taxon>Terriglobia</taxon>
        <taxon>Terriglobales</taxon>
        <taxon>Acidobacteriaceae</taxon>
        <taxon>Terriglobus</taxon>
    </lineage>
</organism>
<dbReference type="InterPro" id="IPR019546">
    <property type="entry name" value="TAT_signal_bac_arc"/>
</dbReference>
<evidence type="ECO:0000259" key="2">
    <source>
        <dbReference type="Pfam" id="PF19051"/>
    </source>
</evidence>
<dbReference type="Proteomes" id="UP000006844">
    <property type="component" value="Chromosome"/>
</dbReference>
<name>E8V171_TERSS</name>
<dbReference type="RefSeq" id="WP_013569152.1">
    <property type="nucleotide sequence ID" value="NC_014963.1"/>
</dbReference>
<dbReference type="OrthoDB" id="9815825at2"/>
<dbReference type="InterPro" id="IPR050463">
    <property type="entry name" value="Gfo/Idh/MocA_oxidrdct_glycsds"/>
</dbReference>
<evidence type="ECO:0000313" key="4">
    <source>
        <dbReference type="Proteomes" id="UP000006844"/>
    </source>
</evidence>
<dbReference type="SUPFAM" id="SSF51735">
    <property type="entry name" value="NAD(P)-binding Rossmann-fold domains"/>
    <property type="match status" value="1"/>
</dbReference>
<dbReference type="AlphaFoldDB" id="E8V171"/>
<feature type="domain" description="Gfo/Idh/MocA-like oxidoreductase N-terminal" evidence="1">
    <location>
        <begin position="39"/>
        <end position="174"/>
    </location>
</feature>
<dbReference type="InterPro" id="IPR000683">
    <property type="entry name" value="Gfo/Idh/MocA-like_OxRdtase_N"/>
</dbReference>
<proteinExistence type="predicted"/>
<dbReference type="GO" id="GO:0000166">
    <property type="term" value="F:nucleotide binding"/>
    <property type="evidence" value="ECO:0007669"/>
    <property type="project" value="InterPro"/>
</dbReference>
<dbReference type="Gene3D" id="3.40.50.720">
    <property type="entry name" value="NAD(P)-binding Rossmann-like Domain"/>
    <property type="match status" value="1"/>
</dbReference>
<dbReference type="PANTHER" id="PTHR43818">
    <property type="entry name" value="BCDNA.GH03377"/>
    <property type="match status" value="1"/>
</dbReference>
<gene>
    <name evidence="3" type="ordered locus">AciPR4_2641</name>
</gene>
<feature type="domain" description="Gfo/Idh/MocA-like oxidoreductase bacterial type C-terminal" evidence="2">
    <location>
        <begin position="389"/>
        <end position="461"/>
    </location>
</feature>
<dbReference type="NCBIfam" id="TIGR01409">
    <property type="entry name" value="TAT_signal_seq"/>
    <property type="match status" value="1"/>
</dbReference>
<dbReference type="Pfam" id="PF19051">
    <property type="entry name" value="GFO_IDH_MocA_C2"/>
    <property type="match status" value="2"/>
</dbReference>